<gene>
    <name evidence="1" type="ORF">KIN20_005519</name>
</gene>
<dbReference type="Proteomes" id="UP001196413">
    <property type="component" value="Unassembled WGS sequence"/>
</dbReference>
<reference evidence="1" key="1">
    <citation type="submission" date="2021-06" db="EMBL/GenBank/DDBJ databases">
        <title>Parelaphostrongylus tenuis whole genome reference sequence.</title>
        <authorList>
            <person name="Garwood T.J."/>
            <person name="Larsen P.A."/>
            <person name="Fountain-Jones N.M."/>
            <person name="Garbe J.R."/>
            <person name="Macchietto M.G."/>
            <person name="Kania S.A."/>
            <person name="Gerhold R.W."/>
            <person name="Richards J.E."/>
            <person name="Wolf T.M."/>
        </authorList>
    </citation>
    <scope>NUCLEOTIDE SEQUENCE</scope>
    <source>
        <strain evidence="1">MNPRO001-30</strain>
        <tissue evidence="1">Meninges</tissue>
    </source>
</reference>
<dbReference type="EMBL" id="JAHQIW010000755">
    <property type="protein sequence ID" value="KAJ1349861.1"/>
    <property type="molecule type" value="Genomic_DNA"/>
</dbReference>
<protein>
    <submittedName>
        <fullName evidence="1">Uncharacterized protein</fullName>
    </submittedName>
</protein>
<evidence type="ECO:0000313" key="1">
    <source>
        <dbReference type="EMBL" id="KAJ1349861.1"/>
    </source>
</evidence>
<keyword evidence="2" id="KW-1185">Reference proteome</keyword>
<organism evidence="1 2">
    <name type="scientific">Parelaphostrongylus tenuis</name>
    <name type="common">Meningeal worm</name>
    <dbReference type="NCBI Taxonomy" id="148309"/>
    <lineage>
        <taxon>Eukaryota</taxon>
        <taxon>Metazoa</taxon>
        <taxon>Ecdysozoa</taxon>
        <taxon>Nematoda</taxon>
        <taxon>Chromadorea</taxon>
        <taxon>Rhabditida</taxon>
        <taxon>Rhabditina</taxon>
        <taxon>Rhabditomorpha</taxon>
        <taxon>Strongyloidea</taxon>
        <taxon>Metastrongylidae</taxon>
        <taxon>Parelaphostrongylus</taxon>
    </lineage>
</organism>
<evidence type="ECO:0000313" key="2">
    <source>
        <dbReference type="Proteomes" id="UP001196413"/>
    </source>
</evidence>
<sequence>MGFVWVLGLEKTQNELNGIVFSERYKPKIRNEIIVPCIELLLKVFEKPGRDVTLQIIGSEDQMSTTINDDYVIVEARTKGKETVTTKKMDHKRLPQSFGKLNNLISN</sequence>
<comment type="caution">
    <text evidence="1">The sequence shown here is derived from an EMBL/GenBank/DDBJ whole genome shotgun (WGS) entry which is preliminary data.</text>
</comment>
<name>A0AAD5MLC6_PARTN</name>
<dbReference type="AlphaFoldDB" id="A0AAD5MLC6"/>
<proteinExistence type="predicted"/>
<accession>A0AAD5MLC6</accession>